<dbReference type="PANTHER" id="PTHR40026">
    <property type="entry name" value="PROTEIN VEG"/>
    <property type="match status" value="1"/>
</dbReference>
<dbReference type="InterPro" id="IPR009366">
    <property type="entry name" value="Protein_Veg"/>
</dbReference>
<sequence>MEKYNKLAAIKQDIESHVGEMVTLKANGGRRKILVNKGIIEKTYASIFVIRLESENDTRRTVTYSYSDVLTKTVQLVYA</sequence>
<dbReference type="Proteomes" id="UP000190080">
    <property type="component" value="Unassembled WGS sequence"/>
</dbReference>
<protein>
    <recommendedName>
        <fullName evidence="3">Protein Veg</fullName>
    </recommendedName>
</protein>
<dbReference type="GO" id="GO:0006355">
    <property type="term" value="P:regulation of DNA-templated transcription"/>
    <property type="evidence" value="ECO:0007669"/>
    <property type="project" value="InterPro"/>
</dbReference>
<evidence type="ECO:0008006" key="3">
    <source>
        <dbReference type="Google" id="ProtNLM"/>
    </source>
</evidence>
<name>A0A1V4IUE1_9CLOT</name>
<evidence type="ECO:0000313" key="2">
    <source>
        <dbReference type="Proteomes" id="UP000190080"/>
    </source>
</evidence>
<comment type="caution">
    <text evidence="1">The sequence shown here is derived from an EMBL/GenBank/DDBJ whole genome shotgun (WGS) entry which is preliminary data.</text>
</comment>
<gene>
    <name evidence="1" type="ORF">CLORY_11760</name>
</gene>
<evidence type="ECO:0000313" key="1">
    <source>
        <dbReference type="EMBL" id="OPJ63394.1"/>
    </source>
</evidence>
<dbReference type="PANTHER" id="PTHR40026:SF1">
    <property type="entry name" value="PROTEIN VEG"/>
    <property type="match status" value="1"/>
</dbReference>
<dbReference type="Pfam" id="PF06257">
    <property type="entry name" value="VEG"/>
    <property type="match status" value="1"/>
</dbReference>
<accession>A0A1V4IUE1</accession>
<keyword evidence="2" id="KW-1185">Reference proteome</keyword>
<organism evidence="1 2">
    <name type="scientific">Clostridium oryzae</name>
    <dbReference type="NCBI Taxonomy" id="1450648"/>
    <lineage>
        <taxon>Bacteria</taxon>
        <taxon>Bacillati</taxon>
        <taxon>Bacillota</taxon>
        <taxon>Clostridia</taxon>
        <taxon>Eubacteriales</taxon>
        <taxon>Clostridiaceae</taxon>
        <taxon>Clostridium</taxon>
    </lineage>
</organism>
<dbReference type="EMBL" id="MZGV01000009">
    <property type="protein sequence ID" value="OPJ63394.1"/>
    <property type="molecule type" value="Genomic_DNA"/>
</dbReference>
<reference evidence="1 2" key="1">
    <citation type="submission" date="2017-03" db="EMBL/GenBank/DDBJ databases">
        <title>Genome sequence of Clostridium oryzae DSM 28571.</title>
        <authorList>
            <person name="Poehlein A."/>
            <person name="Daniel R."/>
        </authorList>
    </citation>
    <scope>NUCLEOTIDE SEQUENCE [LARGE SCALE GENOMIC DNA]</scope>
    <source>
        <strain evidence="1 2">DSM 28571</strain>
    </source>
</reference>
<dbReference type="OrthoDB" id="5469at2"/>
<dbReference type="RefSeq" id="WP_079422600.1">
    <property type="nucleotide sequence ID" value="NZ_MZGV01000009.1"/>
</dbReference>
<dbReference type="PIRSF" id="PIRSF037257">
    <property type="entry name" value="DUF1021"/>
    <property type="match status" value="1"/>
</dbReference>
<dbReference type="STRING" id="1450648.CLORY_11760"/>
<dbReference type="AlphaFoldDB" id="A0A1V4IUE1"/>
<dbReference type="Gene3D" id="2.30.30.100">
    <property type="match status" value="1"/>
</dbReference>
<proteinExistence type="predicted"/>